<organism evidence="4 5">
    <name type="scientific">Hibiscus sabdariffa</name>
    <name type="common">roselle</name>
    <dbReference type="NCBI Taxonomy" id="183260"/>
    <lineage>
        <taxon>Eukaryota</taxon>
        <taxon>Viridiplantae</taxon>
        <taxon>Streptophyta</taxon>
        <taxon>Embryophyta</taxon>
        <taxon>Tracheophyta</taxon>
        <taxon>Spermatophyta</taxon>
        <taxon>Magnoliopsida</taxon>
        <taxon>eudicotyledons</taxon>
        <taxon>Gunneridae</taxon>
        <taxon>Pentapetalae</taxon>
        <taxon>rosids</taxon>
        <taxon>malvids</taxon>
        <taxon>Malvales</taxon>
        <taxon>Malvaceae</taxon>
        <taxon>Malvoideae</taxon>
        <taxon>Hibiscus</taxon>
    </lineage>
</organism>
<gene>
    <name evidence="4" type="ORF">V6N12_053647</name>
</gene>
<evidence type="ECO:0000313" key="5">
    <source>
        <dbReference type="Proteomes" id="UP001472677"/>
    </source>
</evidence>
<proteinExistence type="predicted"/>
<feature type="domain" description="RRM" evidence="3">
    <location>
        <begin position="4"/>
        <end position="78"/>
    </location>
</feature>
<dbReference type="Pfam" id="PF00076">
    <property type="entry name" value="RRM_1"/>
    <property type="match status" value="1"/>
</dbReference>
<evidence type="ECO:0000313" key="4">
    <source>
        <dbReference type="EMBL" id="KAK8532201.1"/>
    </source>
</evidence>
<keyword evidence="5" id="KW-1185">Reference proteome</keyword>
<feature type="compositionally biased region" description="Polar residues" evidence="2">
    <location>
        <begin position="241"/>
        <end position="253"/>
    </location>
</feature>
<evidence type="ECO:0000256" key="1">
    <source>
        <dbReference type="PROSITE-ProRule" id="PRU00176"/>
    </source>
</evidence>
<dbReference type="Proteomes" id="UP001472677">
    <property type="component" value="Unassembled WGS sequence"/>
</dbReference>
<evidence type="ECO:0000256" key="2">
    <source>
        <dbReference type="SAM" id="MobiDB-lite"/>
    </source>
</evidence>
<feature type="compositionally biased region" description="Polar residues" evidence="2">
    <location>
        <begin position="266"/>
        <end position="275"/>
    </location>
</feature>
<keyword evidence="1" id="KW-0694">RNA-binding</keyword>
<dbReference type="Gene3D" id="3.30.70.330">
    <property type="match status" value="1"/>
</dbReference>
<dbReference type="SMART" id="SM00360">
    <property type="entry name" value="RRM"/>
    <property type="match status" value="1"/>
</dbReference>
<dbReference type="PANTHER" id="PTHR32343">
    <property type="entry name" value="SERINE/ARGININE-RICH SPLICING FACTOR"/>
    <property type="match status" value="1"/>
</dbReference>
<comment type="caution">
    <text evidence="4">The sequence shown here is derived from an EMBL/GenBank/DDBJ whole genome shotgun (WGS) entry which is preliminary data.</text>
</comment>
<dbReference type="PROSITE" id="PS50102">
    <property type="entry name" value="RRM"/>
    <property type="match status" value="1"/>
</dbReference>
<dbReference type="InterPro" id="IPR035979">
    <property type="entry name" value="RBD_domain_sf"/>
</dbReference>
<name>A0ABR2D877_9ROSI</name>
<dbReference type="InterPro" id="IPR000504">
    <property type="entry name" value="RRM_dom"/>
</dbReference>
<reference evidence="4 5" key="1">
    <citation type="journal article" date="2024" name="G3 (Bethesda)">
        <title>Genome assembly of Hibiscus sabdariffa L. provides insights into metabolisms of medicinal natural products.</title>
        <authorList>
            <person name="Kim T."/>
        </authorList>
    </citation>
    <scope>NUCLEOTIDE SEQUENCE [LARGE SCALE GENOMIC DNA]</scope>
    <source>
        <strain evidence="4">TK-2024</strain>
        <tissue evidence="4">Old leaves</tissue>
    </source>
</reference>
<accession>A0ABR2D877</accession>
<dbReference type="EMBL" id="JBBPBM010000034">
    <property type="protein sequence ID" value="KAK8532201.1"/>
    <property type="molecule type" value="Genomic_DNA"/>
</dbReference>
<dbReference type="SUPFAM" id="SSF54928">
    <property type="entry name" value="RNA-binding domain, RBD"/>
    <property type="match status" value="1"/>
</dbReference>
<sequence>MANQSVKVLNVSLAATEQDLMEFFSFSGEIAHVEMQGDNERSRVAYITFKDPQGAETAVLLTGATIVDQPVTIELAPDYKPPASAIPATENKDGAGAESAVQKAEDVVSTMLAKGFILGKDAVGKAKAFDEKHQFTSTASAKVASLDQKIGFTEKFNAGSIILNEKAREMDQKYQVSEKTRSALTVAEQKVSTAGSAIMKNPYVLSGATWAMGAYNRVAKAAEEVGQKTREKVLAEEQGQKQEGGNSQSQVNEPGSAKAAEAGTVEQPSTPSSARGQKPVSPKAAEPATVEQPPKP</sequence>
<dbReference type="InterPro" id="IPR012677">
    <property type="entry name" value="Nucleotide-bd_a/b_plait_sf"/>
</dbReference>
<evidence type="ECO:0000259" key="3">
    <source>
        <dbReference type="PROSITE" id="PS50102"/>
    </source>
</evidence>
<feature type="region of interest" description="Disordered" evidence="2">
    <location>
        <begin position="233"/>
        <end position="296"/>
    </location>
</feature>
<protein>
    <recommendedName>
        <fullName evidence="3">RRM domain-containing protein</fullName>
    </recommendedName>
</protein>
<dbReference type="PANTHER" id="PTHR32343:SF37">
    <property type="entry name" value="BINDING PARTNER OF ACD11 1"/>
    <property type="match status" value="1"/>
</dbReference>